<comment type="caution">
    <text evidence="2">The sequence shown here is derived from an EMBL/GenBank/DDBJ whole genome shotgun (WGS) entry which is preliminary data.</text>
</comment>
<feature type="chain" id="PRO_5017048961" evidence="1">
    <location>
        <begin position="24"/>
        <end position="202"/>
    </location>
</feature>
<protein>
    <submittedName>
        <fullName evidence="2">Uncharacterized protein</fullName>
    </submittedName>
</protein>
<dbReference type="Proteomes" id="UP000251889">
    <property type="component" value="Unassembled WGS sequence"/>
</dbReference>
<evidence type="ECO:0000313" key="3">
    <source>
        <dbReference type="Proteomes" id="UP000251889"/>
    </source>
</evidence>
<sequence length="202" mass="22066">MYSKTTTIFCAILFFTIAHNALAQRLKLTVNNPAPRIGDELAVSYNIDGSAHGMLGIGAVSMMPAFLADKGPVTIGPIAITLNGVLYTSDSLVLHVAQPLPAGIKDGVWIRKVESNGVAYIIVEQRFEVGSNKKLAELNVDKIKKRGILVELEGAQLSTQSTLTGTVQYRISIHRFGNVAQSKMIELERTFFTNLPENVFFE</sequence>
<proteinExistence type="predicted"/>
<organism evidence="2 3">
    <name type="scientific">Pseudochryseolinea flava</name>
    <dbReference type="NCBI Taxonomy" id="2059302"/>
    <lineage>
        <taxon>Bacteria</taxon>
        <taxon>Pseudomonadati</taxon>
        <taxon>Bacteroidota</taxon>
        <taxon>Cytophagia</taxon>
        <taxon>Cytophagales</taxon>
        <taxon>Fulvivirgaceae</taxon>
        <taxon>Pseudochryseolinea</taxon>
    </lineage>
</organism>
<dbReference type="EMBL" id="QMFY01000014">
    <property type="protein sequence ID" value="RAV98958.1"/>
    <property type="molecule type" value="Genomic_DNA"/>
</dbReference>
<dbReference type="RefSeq" id="WP_112749067.1">
    <property type="nucleotide sequence ID" value="NZ_QMFY01000014.1"/>
</dbReference>
<dbReference type="AlphaFoldDB" id="A0A364XX08"/>
<evidence type="ECO:0000256" key="1">
    <source>
        <dbReference type="SAM" id="SignalP"/>
    </source>
</evidence>
<dbReference type="OrthoDB" id="1330223at2"/>
<evidence type="ECO:0000313" key="2">
    <source>
        <dbReference type="EMBL" id="RAV98958.1"/>
    </source>
</evidence>
<feature type="signal peptide" evidence="1">
    <location>
        <begin position="1"/>
        <end position="23"/>
    </location>
</feature>
<accession>A0A364XX08</accession>
<reference evidence="2 3" key="1">
    <citation type="submission" date="2018-06" db="EMBL/GenBank/DDBJ databases">
        <title>Chryseolinea flavus sp. nov., a member of the phylum Bacteroidetes isolated from soil.</title>
        <authorList>
            <person name="Li Y."/>
            <person name="Wang J."/>
        </authorList>
    </citation>
    <scope>NUCLEOTIDE SEQUENCE [LARGE SCALE GENOMIC DNA]</scope>
    <source>
        <strain evidence="2 3">SDU1-6</strain>
    </source>
</reference>
<name>A0A364XX08_9BACT</name>
<keyword evidence="1" id="KW-0732">Signal</keyword>
<gene>
    <name evidence="2" type="ORF">DQQ10_21930</name>
</gene>
<keyword evidence="3" id="KW-1185">Reference proteome</keyword>